<evidence type="ECO:0000256" key="2">
    <source>
        <dbReference type="SAM" id="SignalP"/>
    </source>
</evidence>
<dbReference type="PANTHER" id="PTHR46211:SF1">
    <property type="entry name" value="GLYCEROPHOSPHODIESTER PHOSPHODIESTERASE, CYTOPLASMIC"/>
    <property type="match status" value="1"/>
</dbReference>
<dbReference type="PROSITE" id="PS51704">
    <property type="entry name" value="GP_PDE"/>
    <property type="match status" value="1"/>
</dbReference>
<evidence type="ECO:0000256" key="1">
    <source>
        <dbReference type="SAM" id="MobiDB-lite"/>
    </source>
</evidence>
<dbReference type="Gene3D" id="3.40.190.10">
    <property type="entry name" value="Periplasmic binding protein-like II"/>
    <property type="match status" value="2"/>
</dbReference>
<dbReference type="Pfam" id="PF13416">
    <property type="entry name" value="SBP_bac_8"/>
    <property type="match status" value="1"/>
</dbReference>
<dbReference type="PROSITE" id="PS50007">
    <property type="entry name" value="PIPLC_X_DOMAIN"/>
    <property type="match status" value="1"/>
</dbReference>
<feature type="signal peptide" evidence="2">
    <location>
        <begin position="1"/>
        <end position="25"/>
    </location>
</feature>
<sequence length="732" mass="79053">MKKRLIGYAAALLAVSMLAGCSAPAAGTGAAADPGSQAGASQSGTSQTDASQTGTSQTDASQSAGAEGASITFWHSMGGVNGEALEYLVNKFNSENTMGIQVEAQYQGEYDDAINKLKSAQIGNMGADLVQIYDIGTRFMIDSGWVVPMQELIDADGWDKTQIEPNIAAYYTVGDTLYSMPFNSSTPLLYYNMDMFDKAGITQAPGSLGEIGRIADDLVNKGGAGEPISLSIYGWFFEQFTCKQGLNYVNNGNGRGAAATAVEFDQNGAGAKTLAAWKELYDKGYAPNVGRGGDAGLADFSSGKSAMTLGSTASLKQILEDVNGKFEVGTAYFPMVSESDKGGVSIGGASLWALNNEDEAKKAATWEFVKFLVSPESQAYWNAQTGYFPVTVKAHEEPVFRENLEKYPQFGTAIDQLHDSTPQSAGALLSVFPEARQVVETEIENMLNNGTSPEEAASEMAQQINKAIGEYTCSMNDNHGLEGILSMKTQVWAHRGASAYAPENTLEAFRLAAEMGADGVELDVQLSRDGELVVAHDETIDRVSNGTGYIKDYTLAQLKKLSFNRLFPDFKDARIPTLKEVYELLKPAGLTVNVELKTGIILYPEIEEKVLALTASMGMEDRVIYSSFCHPSLVRLKELDSGLKTGLLYSDGWIDAAAYGRHTVGADALHPALYHMQDPDLIPAARRQGLAVNVWTVNEEPHMEMLVQQKVDAIITNRPDLCRRVVDRYTDL</sequence>
<dbReference type="PROSITE" id="PS51257">
    <property type="entry name" value="PROKAR_LIPOPROTEIN"/>
    <property type="match status" value="1"/>
</dbReference>
<proteinExistence type="predicted"/>
<comment type="caution">
    <text evidence="4">The sequence shown here is derived from an EMBL/GenBank/DDBJ whole genome shotgun (WGS) entry which is preliminary data.</text>
</comment>
<reference evidence="4 5" key="1">
    <citation type="submission" date="2018-08" db="EMBL/GenBank/DDBJ databases">
        <title>A genome reference for cultivated species of the human gut microbiota.</title>
        <authorList>
            <person name="Zou Y."/>
            <person name="Xue W."/>
            <person name="Luo G."/>
        </authorList>
    </citation>
    <scope>NUCLEOTIDE SEQUENCE [LARGE SCALE GENOMIC DNA]</scope>
    <source>
        <strain evidence="4 5">AM35-14</strain>
    </source>
</reference>
<dbReference type="GO" id="GO:0006629">
    <property type="term" value="P:lipid metabolic process"/>
    <property type="evidence" value="ECO:0007669"/>
    <property type="project" value="InterPro"/>
</dbReference>
<feature type="chain" id="PRO_5038412616" evidence="2">
    <location>
        <begin position="26"/>
        <end position="732"/>
    </location>
</feature>
<dbReference type="CDD" id="cd08563">
    <property type="entry name" value="GDPD_TtGDE_like"/>
    <property type="match status" value="1"/>
</dbReference>
<evidence type="ECO:0000313" key="4">
    <source>
        <dbReference type="EMBL" id="RHC55590.1"/>
    </source>
</evidence>
<dbReference type="InterPro" id="IPR030395">
    <property type="entry name" value="GP_PDE_dom"/>
</dbReference>
<protein>
    <submittedName>
        <fullName evidence="4">Extracellular solute-binding protein</fullName>
    </submittedName>
</protein>
<dbReference type="SUPFAM" id="SSF53850">
    <property type="entry name" value="Periplasmic binding protein-like II"/>
    <property type="match status" value="1"/>
</dbReference>
<name>A0A414AV90_9FIRM</name>
<feature type="region of interest" description="Disordered" evidence="1">
    <location>
        <begin position="29"/>
        <end position="63"/>
    </location>
</feature>
<feature type="compositionally biased region" description="Low complexity" evidence="1">
    <location>
        <begin position="29"/>
        <end position="47"/>
    </location>
</feature>
<dbReference type="CDD" id="cd14748">
    <property type="entry name" value="PBP2_UgpB"/>
    <property type="match status" value="1"/>
</dbReference>
<dbReference type="EMBL" id="QSHZ01000013">
    <property type="protein sequence ID" value="RHC55590.1"/>
    <property type="molecule type" value="Genomic_DNA"/>
</dbReference>
<dbReference type="SUPFAM" id="SSF51695">
    <property type="entry name" value="PLC-like phosphodiesterases"/>
    <property type="match status" value="1"/>
</dbReference>
<dbReference type="AlphaFoldDB" id="A0A414AV90"/>
<dbReference type="PANTHER" id="PTHR46211">
    <property type="entry name" value="GLYCEROPHOSPHORYL DIESTER PHOSPHODIESTERASE"/>
    <property type="match status" value="1"/>
</dbReference>
<dbReference type="Gene3D" id="3.20.20.190">
    <property type="entry name" value="Phosphatidylinositol (PI) phosphodiesterase"/>
    <property type="match status" value="1"/>
</dbReference>
<accession>A0A414AV90</accession>
<dbReference type="InterPro" id="IPR017946">
    <property type="entry name" value="PLC-like_Pdiesterase_TIM-brl"/>
</dbReference>
<feature type="domain" description="GP-PDE" evidence="3">
    <location>
        <begin position="489"/>
        <end position="726"/>
    </location>
</feature>
<dbReference type="Proteomes" id="UP000283975">
    <property type="component" value="Unassembled WGS sequence"/>
</dbReference>
<dbReference type="Pfam" id="PF03009">
    <property type="entry name" value="GDPD"/>
    <property type="match status" value="1"/>
</dbReference>
<evidence type="ECO:0000313" key="5">
    <source>
        <dbReference type="Proteomes" id="UP000283975"/>
    </source>
</evidence>
<dbReference type="InterPro" id="IPR006059">
    <property type="entry name" value="SBP"/>
</dbReference>
<keyword evidence="2" id="KW-0732">Signal</keyword>
<dbReference type="GO" id="GO:0008081">
    <property type="term" value="F:phosphoric diester hydrolase activity"/>
    <property type="evidence" value="ECO:0007669"/>
    <property type="project" value="InterPro"/>
</dbReference>
<evidence type="ECO:0000259" key="3">
    <source>
        <dbReference type="PROSITE" id="PS51704"/>
    </source>
</evidence>
<organism evidence="4 5">
    <name type="scientific">Enterocloster bolteae</name>
    <dbReference type="NCBI Taxonomy" id="208479"/>
    <lineage>
        <taxon>Bacteria</taxon>
        <taxon>Bacillati</taxon>
        <taxon>Bacillota</taxon>
        <taxon>Clostridia</taxon>
        <taxon>Lachnospirales</taxon>
        <taxon>Lachnospiraceae</taxon>
        <taxon>Enterocloster</taxon>
    </lineage>
</organism>
<feature type="compositionally biased region" description="Polar residues" evidence="1">
    <location>
        <begin position="48"/>
        <end position="63"/>
    </location>
</feature>
<gene>
    <name evidence="4" type="ORF">DW839_13855</name>
</gene>